<comment type="caution">
    <text evidence="2">The sequence shown here is derived from an EMBL/GenBank/DDBJ whole genome shotgun (WGS) entry which is preliminary data.</text>
</comment>
<name>A0AA36FYQ2_9BILA</name>
<keyword evidence="3" id="KW-1185">Reference proteome</keyword>
<protein>
    <submittedName>
        <fullName evidence="2">Uncharacterized protein</fullName>
    </submittedName>
</protein>
<dbReference type="AlphaFoldDB" id="A0AA36FYQ2"/>
<feature type="region of interest" description="Disordered" evidence="1">
    <location>
        <begin position="1"/>
        <end position="41"/>
    </location>
</feature>
<proteinExistence type="predicted"/>
<reference evidence="2" key="1">
    <citation type="submission" date="2023-06" db="EMBL/GenBank/DDBJ databases">
        <authorList>
            <person name="Delattre M."/>
        </authorList>
    </citation>
    <scope>NUCLEOTIDE SEQUENCE</scope>
    <source>
        <strain evidence="2">AF72</strain>
    </source>
</reference>
<organism evidence="2 3">
    <name type="scientific">Mesorhabditis spiculigera</name>
    <dbReference type="NCBI Taxonomy" id="96644"/>
    <lineage>
        <taxon>Eukaryota</taxon>
        <taxon>Metazoa</taxon>
        <taxon>Ecdysozoa</taxon>
        <taxon>Nematoda</taxon>
        <taxon>Chromadorea</taxon>
        <taxon>Rhabditida</taxon>
        <taxon>Rhabditina</taxon>
        <taxon>Rhabditomorpha</taxon>
        <taxon>Rhabditoidea</taxon>
        <taxon>Rhabditidae</taxon>
        <taxon>Mesorhabditinae</taxon>
        <taxon>Mesorhabditis</taxon>
    </lineage>
</organism>
<gene>
    <name evidence="2" type="ORF">MSPICULIGERA_LOCUS11531</name>
</gene>
<sequence>MAESSESRLRQLMVGDEEDMDSEGNRGGDADTNGDDEAEELLPNTGLGRALDGLLTSWTSLLSNTATHRTPQATTIDHVKEVSEINVKNFRDACQEVNAEFAKISVQWFQEHPEEAEQERIKNLDAAIARQATLFGRIPGVTQRRVEEYTSTGQQQDDSRNY</sequence>
<dbReference type="Proteomes" id="UP001177023">
    <property type="component" value="Unassembled WGS sequence"/>
</dbReference>
<dbReference type="EMBL" id="CATQJA010002614">
    <property type="protein sequence ID" value="CAJ0573163.1"/>
    <property type="molecule type" value="Genomic_DNA"/>
</dbReference>
<evidence type="ECO:0000313" key="2">
    <source>
        <dbReference type="EMBL" id="CAJ0573163.1"/>
    </source>
</evidence>
<feature type="non-terminal residue" evidence="2">
    <location>
        <position position="1"/>
    </location>
</feature>
<evidence type="ECO:0000313" key="3">
    <source>
        <dbReference type="Proteomes" id="UP001177023"/>
    </source>
</evidence>
<evidence type="ECO:0000256" key="1">
    <source>
        <dbReference type="SAM" id="MobiDB-lite"/>
    </source>
</evidence>
<accession>A0AA36FYQ2</accession>